<proteinExistence type="inferred from homology"/>
<evidence type="ECO:0000256" key="8">
    <source>
        <dbReference type="ARBA" id="ARBA00023125"/>
    </source>
</evidence>
<dbReference type="Pfam" id="PF02463">
    <property type="entry name" value="SMC_N"/>
    <property type="match status" value="1"/>
</dbReference>
<dbReference type="GO" id="GO:0005524">
    <property type="term" value="F:ATP binding"/>
    <property type="evidence" value="ECO:0007669"/>
    <property type="project" value="UniProtKB-UniRule"/>
</dbReference>
<keyword evidence="9" id="KW-0742">SOS response</keyword>
<reference evidence="11" key="1">
    <citation type="journal article" name="DNA Res.">
        <title>The physiological potential of anammox bacteria as revealed by their core genome structure.</title>
        <authorList>
            <person name="Okubo T."/>
            <person name="Toyoda A."/>
            <person name="Fukuhara K."/>
            <person name="Uchiyama I."/>
            <person name="Harigaya Y."/>
            <person name="Kuroiwa M."/>
            <person name="Suzuki T."/>
            <person name="Murakami Y."/>
            <person name="Suwa Y."/>
            <person name="Takami H."/>
        </authorList>
    </citation>
    <scope>NUCLEOTIDE SEQUENCE</scope>
    <source>
        <strain evidence="11">317325-2</strain>
    </source>
</reference>
<evidence type="ECO:0000256" key="2">
    <source>
        <dbReference type="ARBA" id="ARBA00008016"/>
    </source>
</evidence>
<dbReference type="GO" id="GO:0005737">
    <property type="term" value="C:cytoplasm"/>
    <property type="evidence" value="ECO:0007669"/>
    <property type="project" value="UniProtKB-SubCell"/>
</dbReference>
<keyword evidence="9" id="KW-0227">DNA damage</keyword>
<keyword evidence="8 9" id="KW-0238">DNA-binding</keyword>
<dbReference type="SUPFAM" id="SSF52540">
    <property type="entry name" value="P-loop containing nucleoside triphosphate hydrolases"/>
    <property type="match status" value="1"/>
</dbReference>
<feature type="binding site" evidence="9">
    <location>
        <begin position="43"/>
        <end position="50"/>
    </location>
    <ligand>
        <name>ATP</name>
        <dbReference type="ChEBI" id="CHEBI:30616"/>
    </ligand>
</feature>
<dbReference type="EMBL" id="AP021858">
    <property type="protein sequence ID" value="BBO23061.1"/>
    <property type="molecule type" value="Genomic_DNA"/>
</dbReference>
<dbReference type="KEGG" id="npy:NPRO_06560"/>
<dbReference type="Gene3D" id="3.40.50.300">
    <property type="entry name" value="P-loop containing nucleotide triphosphate hydrolases"/>
    <property type="match status" value="1"/>
</dbReference>
<evidence type="ECO:0000256" key="4">
    <source>
        <dbReference type="ARBA" id="ARBA00022490"/>
    </source>
</evidence>
<dbReference type="PANTHER" id="PTHR32182">
    <property type="entry name" value="DNA REPLICATION AND REPAIR PROTEIN RECF"/>
    <property type="match status" value="1"/>
</dbReference>
<dbReference type="PROSITE" id="PS00617">
    <property type="entry name" value="RECF_1"/>
    <property type="match status" value="1"/>
</dbReference>
<evidence type="ECO:0000256" key="1">
    <source>
        <dbReference type="ARBA" id="ARBA00004496"/>
    </source>
</evidence>
<dbReference type="GO" id="GO:0003697">
    <property type="term" value="F:single-stranded DNA binding"/>
    <property type="evidence" value="ECO:0007669"/>
    <property type="project" value="UniProtKB-UniRule"/>
</dbReference>
<comment type="subcellular location">
    <subcellularLocation>
        <location evidence="1 9">Cytoplasm</location>
    </subcellularLocation>
</comment>
<evidence type="ECO:0000259" key="10">
    <source>
        <dbReference type="Pfam" id="PF02463"/>
    </source>
</evidence>
<name>A0A809S8N1_9BACT</name>
<accession>A0A809S8N1</accession>
<evidence type="ECO:0000256" key="3">
    <source>
        <dbReference type="ARBA" id="ARBA00020170"/>
    </source>
</evidence>
<evidence type="ECO:0000313" key="12">
    <source>
        <dbReference type="Proteomes" id="UP000662873"/>
    </source>
</evidence>
<evidence type="ECO:0000256" key="7">
    <source>
        <dbReference type="ARBA" id="ARBA00022840"/>
    </source>
</evidence>
<keyword evidence="7 9" id="KW-0067">ATP-binding</keyword>
<keyword evidence="5 9" id="KW-0235">DNA replication</keyword>
<protein>
    <recommendedName>
        <fullName evidence="3 9">DNA replication and repair protein RecF</fullName>
    </recommendedName>
</protein>
<sequence length="375" mass="41847">MNLKEGLRESEGDCSIDAARLENFRLFDHAEVVWRPGFNVISGPNAQGKTTLLEAVYWVATTRMLRGSRDAEAIRHGARWAQVCVKSAQPTAELSLRIEPGTRKQAFLNSLKLPRAADLIGRVPCVCIAANDLRLVLDEPAVRRNFLDLELSQLHAKYLREFTAYKRALDQRNSLLKRSRDTHVSNESFVPWEHQLAQSGSNIREFRRMFLLEIAQTASPIQEFFGGGEDLCLEYAPSDDANSADEALALLEQGRPIDRDRGATTTGPHRDDVAISVNGQAARLFASQGQQRTCVLAIKLSLIEVCRAQTGSPALLLLDDMLSDLDQMRRRRLVDWVVEHAGQAILTCTEETSAGERILERARVFRVEGGSVRAL</sequence>
<dbReference type="Gene3D" id="1.20.1050.90">
    <property type="entry name" value="RecF/RecN/SMC, N-terminal domain"/>
    <property type="match status" value="1"/>
</dbReference>
<comment type="function">
    <text evidence="9">The RecF protein is involved in DNA metabolism; it is required for DNA replication and normal SOS inducibility. RecF binds preferentially to single-stranded, linear DNA. It also seems to bind ATP.</text>
</comment>
<dbReference type="InterPro" id="IPR001238">
    <property type="entry name" value="DNA-binding_RecF"/>
</dbReference>
<keyword evidence="4 9" id="KW-0963">Cytoplasm</keyword>
<evidence type="ECO:0000256" key="5">
    <source>
        <dbReference type="ARBA" id="ARBA00022705"/>
    </source>
</evidence>
<dbReference type="InterPro" id="IPR042174">
    <property type="entry name" value="RecF_2"/>
</dbReference>
<feature type="domain" description="RecF/RecN/SMC N-terminal" evidence="10">
    <location>
        <begin position="19"/>
        <end position="353"/>
    </location>
</feature>
<keyword evidence="6 9" id="KW-0547">Nucleotide-binding</keyword>
<organism evidence="11 12">
    <name type="scientific">Candidatus Nitrosymbiomonas proteolyticus</name>
    <dbReference type="NCBI Taxonomy" id="2608984"/>
    <lineage>
        <taxon>Bacteria</taxon>
        <taxon>Bacillati</taxon>
        <taxon>Armatimonadota</taxon>
        <taxon>Armatimonadota incertae sedis</taxon>
        <taxon>Candidatus Nitrosymbiomonas</taxon>
    </lineage>
</organism>
<dbReference type="PANTHER" id="PTHR32182:SF0">
    <property type="entry name" value="DNA REPLICATION AND REPAIR PROTEIN RECF"/>
    <property type="match status" value="1"/>
</dbReference>
<dbReference type="GO" id="GO:0006260">
    <property type="term" value="P:DNA replication"/>
    <property type="evidence" value="ECO:0007669"/>
    <property type="project" value="UniProtKB-UniRule"/>
</dbReference>
<dbReference type="GO" id="GO:0006302">
    <property type="term" value="P:double-strand break repair"/>
    <property type="evidence" value="ECO:0007669"/>
    <property type="project" value="TreeGrafter"/>
</dbReference>
<dbReference type="GO" id="GO:0000731">
    <property type="term" value="P:DNA synthesis involved in DNA repair"/>
    <property type="evidence" value="ECO:0007669"/>
    <property type="project" value="TreeGrafter"/>
</dbReference>
<dbReference type="InterPro" id="IPR018078">
    <property type="entry name" value="DNA-binding_RecF_CS"/>
</dbReference>
<dbReference type="InterPro" id="IPR027417">
    <property type="entry name" value="P-loop_NTPase"/>
</dbReference>
<evidence type="ECO:0000313" key="11">
    <source>
        <dbReference type="EMBL" id="BBO23061.1"/>
    </source>
</evidence>
<evidence type="ECO:0000256" key="9">
    <source>
        <dbReference type="HAMAP-Rule" id="MF_00365"/>
    </source>
</evidence>
<gene>
    <name evidence="9" type="primary">recF</name>
    <name evidence="11" type="ORF">NPRO_06560</name>
</gene>
<dbReference type="HAMAP" id="MF_00365">
    <property type="entry name" value="RecF"/>
    <property type="match status" value="1"/>
</dbReference>
<dbReference type="GO" id="GO:0009432">
    <property type="term" value="P:SOS response"/>
    <property type="evidence" value="ECO:0007669"/>
    <property type="project" value="UniProtKB-UniRule"/>
</dbReference>
<dbReference type="AlphaFoldDB" id="A0A809S8N1"/>
<keyword evidence="9" id="KW-0234">DNA repair</keyword>
<dbReference type="NCBIfam" id="TIGR00611">
    <property type="entry name" value="recf"/>
    <property type="match status" value="1"/>
</dbReference>
<dbReference type="InterPro" id="IPR003395">
    <property type="entry name" value="RecF/RecN/SMC_N"/>
</dbReference>
<evidence type="ECO:0000256" key="6">
    <source>
        <dbReference type="ARBA" id="ARBA00022741"/>
    </source>
</evidence>
<comment type="similarity">
    <text evidence="2 9">Belongs to the RecF family.</text>
</comment>
<dbReference type="Proteomes" id="UP000662873">
    <property type="component" value="Chromosome"/>
</dbReference>